<evidence type="ECO:0000256" key="2">
    <source>
        <dbReference type="ARBA" id="ARBA00009055"/>
    </source>
</evidence>
<evidence type="ECO:0000259" key="10">
    <source>
        <dbReference type="PROSITE" id="PS51779"/>
    </source>
</evidence>
<dbReference type="InterPro" id="IPR034746">
    <property type="entry name" value="POTRA"/>
</dbReference>
<evidence type="ECO:0000256" key="8">
    <source>
        <dbReference type="ARBA" id="ARBA00023237"/>
    </source>
</evidence>
<organism evidence="11 12">
    <name type="scientific">Parasphingorhabdus litoris</name>
    <dbReference type="NCBI Taxonomy" id="394733"/>
    <lineage>
        <taxon>Bacteria</taxon>
        <taxon>Pseudomonadati</taxon>
        <taxon>Pseudomonadota</taxon>
        <taxon>Alphaproteobacteria</taxon>
        <taxon>Sphingomonadales</taxon>
        <taxon>Sphingomonadaceae</taxon>
        <taxon>Parasphingorhabdus</taxon>
    </lineage>
</organism>
<name>A0ABN1AKZ2_9SPHN</name>
<dbReference type="EMBL" id="BAAAEM010000002">
    <property type="protein sequence ID" value="GAA0479068.1"/>
    <property type="molecule type" value="Genomic_DNA"/>
</dbReference>
<evidence type="ECO:0000256" key="3">
    <source>
        <dbReference type="ARBA" id="ARBA00022448"/>
    </source>
</evidence>
<comment type="similarity">
    <text evidence="2">Belongs to the TPS (TC 1.B.20) family.</text>
</comment>
<dbReference type="Pfam" id="PF08479">
    <property type="entry name" value="POTRA_2"/>
    <property type="match status" value="1"/>
</dbReference>
<protein>
    <submittedName>
        <fullName evidence="11">POTRA domain-containing protein</fullName>
    </submittedName>
</protein>
<comment type="subcellular location">
    <subcellularLocation>
        <location evidence="1">Cell outer membrane</location>
    </subcellularLocation>
</comment>
<sequence length="609" mass="65940">MFDVAQHSQAKNNKRFLLATVSGNIFFHERRCPNFIALLLAASAMGLINPVNAQTTPDSGSILQETERDDLTLPPRDNDEGVPSPNDLGSETQLSGESVYIANYNITGNTKLSLADIQAVLAPFSGREITMGELQQAVDTLTAHYRSKGYLTATVLVPPHFIKDGVVNLRVVEGFLEPDGVLVDVVGTGLNQNYADKIVRNALKPGEVFNEETVDRALLLLRDTPGVSASAVILPGTQTGGGRYVARAERTQQFTGYVAYNNFGSAGTGKNKFSFGFDVNSPTGNGERLRARFVTTGDTSFYGFGELSLPIGYSGLRGAISVSNLHYELENEFRALRPEGDAFNIRASLSYPIIRSRSNNLGASIEFEHLSLEDEELGVKFSERKLDLVTAVLAGNNLDQFGGGGSTNYSFGATAGSVDLDGVPTAALIDTLTARTQGDFLRFNASVSRLQRLAGNWSALVSLSAQKATGNLDSSQQISLGGPQNLTGYPLGEVYGDSGVVAHFDIRYDIHNAPWGGHFQVATNFAIGKIILREDPFASSQPGNPLIENSFSLSSVGLGLNQNWNNKQIIRAMVGWQLKESPTRNPVTGENRDFSDSDVRFWIQSIFRF</sequence>
<dbReference type="Pfam" id="PF03865">
    <property type="entry name" value="ShlB"/>
    <property type="match status" value="1"/>
</dbReference>
<feature type="region of interest" description="Disordered" evidence="9">
    <location>
        <begin position="68"/>
        <end position="92"/>
    </location>
</feature>
<keyword evidence="3" id="KW-0813">Transport</keyword>
<feature type="compositionally biased region" description="Basic and acidic residues" evidence="9">
    <location>
        <begin position="68"/>
        <end position="79"/>
    </location>
</feature>
<evidence type="ECO:0000256" key="5">
    <source>
        <dbReference type="ARBA" id="ARBA00022692"/>
    </source>
</evidence>
<dbReference type="PANTHER" id="PTHR34597:SF1">
    <property type="entry name" value="HEME_HEMOPEXIN TRANSPORTER PROTEIN HUXB"/>
    <property type="match status" value="1"/>
</dbReference>
<evidence type="ECO:0000313" key="11">
    <source>
        <dbReference type="EMBL" id="GAA0479068.1"/>
    </source>
</evidence>
<evidence type="ECO:0000313" key="12">
    <source>
        <dbReference type="Proteomes" id="UP001500713"/>
    </source>
</evidence>
<evidence type="ECO:0000256" key="6">
    <source>
        <dbReference type="ARBA" id="ARBA00022927"/>
    </source>
</evidence>
<keyword evidence="12" id="KW-1185">Reference proteome</keyword>
<evidence type="ECO:0000256" key="9">
    <source>
        <dbReference type="SAM" id="MobiDB-lite"/>
    </source>
</evidence>
<reference evidence="11 12" key="1">
    <citation type="journal article" date="2019" name="Int. J. Syst. Evol. Microbiol.">
        <title>The Global Catalogue of Microorganisms (GCM) 10K type strain sequencing project: providing services to taxonomists for standard genome sequencing and annotation.</title>
        <authorList>
            <consortium name="The Broad Institute Genomics Platform"/>
            <consortium name="The Broad Institute Genome Sequencing Center for Infectious Disease"/>
            <person name="Wu L."/>
            <person name="Ma J."/>
        </authorList>
    </citation>
    <scope>NUCLEOTIDE SEQUENCE [LARGE SCALE GENOMIC DNA]</scope>
    <source>
        <strain evidence="11 12">JCM 14162</strain>
    </source>
</reference>
<keyword evidence="5" id="KW-0812">Transmembrane</keyword>
<feature type="domain" description="POTRA" evidence="10">
    <location>
        <begin position="99"/>
        <end position="174"/>
    </location>
</feature>
<gene>
    <name evidence="11" type="ORF">GCM10009096_21340</name>
</gene>
<accession>A0ABN1AKZ2</accession>
<dbReference type="InterPro" id="IPR013686">
    <property type="entry name" value="Polypept-transport_assoc_ShlB"/>
</dbReference>
<keyword evidence="7" id="KW-0472">Membrane</keyword>
<dbReference type="Gene3D" id="2.40.160.50">
    <property type="entry name" value="membrane protein fhac: a member of the omp85/tpsb transporter family"/>
    <property type="match status" value="1"/>
</dbReference>
<dbReference type="PROSITE" id="PS51779">
    <property type="entry name" value="POTRA"/>
    <property type="match status" value="1"/>
</dbReference>
<dbReference type="InterPro" id="IPR051544">
    <property type="entry name" value="TPS_OM_transporter"/>
</dbReference>
<dbReference type="PANTHER" id="PTHR34597">
    <property type="entry name" value="SLR1661 PROTEIN"/>
    <property type="match status" value="1"/>
</dbReference>
<proteinExistence type="inferred from homology"/>
<evidence type="ECO:0000256" key="7">
    <source>
        <dbReference type="ARBA" id="ARBA00023136"/>
    </source>
</evidence>
<evidence type="ECO:0000256" key="4">
    <source>
        <dbReference type="ARBA" id="ARBA00022452"/>
    </source>
</evidence>
<keyword evidence="6" id="KW-0653">Protein transport</keyword>
<dbReference type="InterPro" id="IPR005565">
    <property type="entry name" value="Hemolysn_activator_HlyB_C"/>
</dbReference>
<keyword evidence="8" id="KW-0998">Cell outer membrane</keyword>
<keyword evidence="4" id="KW-1134">Transmembrane beta strand</keyword>
<evidence type="ECO:0000256" key="1">
    <source>
        <dbReference type="ARBA" id="ARBA00004442"/>
    </source>
</evidence>
<comment type="caution">
    <text evidence="11">The sequence shown here is derived from an EMBL/GenBank/DDBJ whole genome shotgun (WGS) entry which is preliminary data.</text>
</comment>
<dbReference type="Proteomes" id="UP001500713">
    <property type="component" value="Unassembled WGS sequence"/>
</dbReference>
<dbReference type="Gene3D" id="3.10.20.310">
    <property type="entry name" value="membrane protein fhac"/>
    <property type="match status" value="1"/>
</dbReference>